<evidence type="ECO:0000313" key="2">
    <source>
        <dbReference type="EMBL" id="HAS8538324.1"/>
    </source>
</evidence>
<proteinExistence type="predicted"/>
<sequence length="184" mass="21976">MEKRMPTPRSDQRIIVQRGTRFIGDWISRTFIYSFDSPELKKDYPWAQRFVMGLPLYPGQRDLKWTEEMEQIFLEDAWNGQDLPPILIADKNLEINPKTGGYHLNAEAVVDGQQRLNTLERYLRNEISLFGIYFKDLNNEEKRHFHKIQMDVEIIFSNCKKDIDKIYNMRNFAGVPHEEHERIK</sequence>
<reference evidence="2" key="1">
    <citation type="journal article" date="2018" name="Genome Biol.">
        <title>SKESA: strategic k-mer extension for scrupulous assemblies.</title>
        <authorList>
            <person name="Souvorov A."/>
            <person name="Agarwala R."/>
            <person name="Lipman D.J."/>
        </authorList>
    </citation>
    <scope>NUCLEOTIDE SEQUENCE</scope>
    <source>
        <strain evidence="2">BCW_3452</strain>
    </source>
</reference>
<gene>
    <name evidence="2" type="ORF">I7730_00730</name>
</gene>
<feature type="domain" description="GmrSD restriction endonucleases N-terminal" evidence="1">
    <location>
        <begin position="60"/>
        <end position="162"/>
    </location>
</feature>
<reference evidence="2" key="2">
    <citation type="submission" date="2019-01" db="EMBL/GenBank/DDBJ databases">
        <authorList>
            <consortium name="NCBI Pathogen Detection Project"/>
        </authorList>
    </citation>
    <scope>NUCLEOTIDE SEQUENCE</scope>
    <source>
        <strain evidence="2">BCW_3452</strain>
    </source>
</reference>
<dbReference type="InterPro" id="IPR004919">
    <property type="entry name" value="GmrSD_N"/>
</dbReference>
<dbReference type="AlphaFoldDB" id="A0A8H9K574"/>
<organism evidence="2">
    <name type="scientific">Vibrio vulnificus</name>
    <dbReference type="NCBI Taxonomy" id="672"/>
    <lineage>
        <taxon>Bacteria</taxon>
        <taxon>Pseudomonadati</taxon>
        <taxon>Pseudomonadota</taxon>
        <taxon>Gammaproteobacteria</taxon>
        <taxon>Vibrionales</taxon>
        <taxon>Vibrionaceae</taxon>
        <taxon>Vibrio</taxon>
    </lineage>
</organism>
<accession>A0A8H9K574</accession>
<dbReference type="Proteomes" id="UP000863257">
    <property type="component" value="Unassembled WGS sequence"/>
</dbReference>
<name>A0A8H9K574_VIBVL</name>
<dbReference type="Pfam" id="PF03235">
    <property type="entry name" value="GmrSD_N"/>
    <property type="match status" value="1"/>
</dbReference>
<comment type="caution">
    <text evidence="2">The sequence shown here is derived from an EMBL/GenBank/DDBJ whole genome shotgun (WGS) entry which is preliminary data.</text>
</comment>
<evidence type="ECO:0000259" key="1">
    <source>
        <dbReference type="Pfam" id="PF03235"/>
    </source>
</evidence>
<protein>
    <submittedName>
        <fullName evidence="2">DUF262 domain-containing protein</fullName>
    </submittedName>
</protein>
<dbReference type="EMBL" id="DACRBY010000001">
    <property type="protein sequence ID" value="HAS8538324.1"/>
    <property type="molecule type" value="Genomic_DNA"/>
</dbReference>